<dbReference type="HOGENOM" id="CLU_1918505_0_0_1"/>
<evidence type="ECO:0000313" key="5">
    <source>
        <dbReference type="EMBL" id="CCO25996.1"/>
    </source>
</evidence>
<dbReference type="Proteomes" id="UP000012065">
    <property type="component" value="Unassembled WGS sequence"/>
</dbReference>
<comment type="caution">
    <text evidence="5">The sequence shown here is derived from an EMBL/GenBank/DDBJ whole genome shotgun (WGS) entry which is preliminary data.</text>
</comment>
<dbReference type="GO" id="GO:0016491">
    <property type="term" value="F:oxidoreductase activity"/>
    <property type="evidence" value="ECO:0007669"/>
    <property type="project" value="UniProtKB-KW"/>
</dbReference>
<comment type="similarity">
    <text evidence="1">Belongs to the NADH:flavin oxidoreductase/NADH oxidase family.</text>
</comment>
<evidence type="ECO:0000256" key="3">
    <source>
        <dbReference type="ARBA" id="ARBA00022643"/>
    </source>
</evidence>
<keyword evidence="3" id="KW-0288">FMN</keyword>
<evidence type="ECO:0000313" key="6">
    <source>
        <dbReference type="Proteomes" id="UP000012065"/>
    </source>
</evidence>
<dbReference type="Gene3D" id="3.20.20.70">
    <property type="entry name" value="Aldolase class I"/>
    <property type="match status" value="1"/>
</dbReference>
<evidence type="ECO:0000256" key="1">
    <source>
        <dbReference type="ARBA" id="ARBA00005979"/>
    </source>
</evidence>
<evidence type="ECO:0008006" key="7">
    <source>
        <dbReference type="Google" id="ProtNLM"/>
    </source>
</evidence>
<organism evidence="5 6">
    <name type="scientific">Thanatephorus cucumeris (strain AG1-IB / isolate 7/3/14)</name>
    <name type="common">Lettuce bottom rot fungus</name>
    <name type="synonym">Rhizoctonia solani</name>
    <dbReference type="NCBI Taxonomy" id="1108050"/>
    <lineage>
        <taxon>Eukaryota</taxon>
        <taxon>Fungi</taxon>
        <taxon>Dikarya</taxon>
        <taxon>Basidiomycota</taxon>
        <taxon>Agaricomycotina</taxon>
        <taxon>Agaricomycetes</taxon>
        <taxon>Cantharellales</taxon>
        <taxon>Ceratobasidiaceae</taxon>
        <taxon>Rhizoctonia</taxon>
        <taxon>Rhizoctonia solani AG-1</taxon>
    </lineage>
</organism>
<dbReference type="InterPro" id="IPR013785">
    <property type="entry name" value="Aldolase_TIM"/>
</dbReference>
<evidence type="ECO:0000256" key="2">
    <source>
        <dbReference type="ARBA" id="ARBA00022630"/>
    </source>
</evidence>
<accession>M5BHZ6</accession>
<evidence type="ECO:0000256" key="4">
    <source>
        <dbReference type="ARBA" id="ARBA00023002"/>
    </source>
</evidence>
<dbReference type="EMBL" id="CAOJ01000022">
    <property type="protein sequence ID" value="CCO25996.1"/>
    <property type="molecule type" value="Genomic_DNA"/>
</dbReference>
<name>M5BHZ6_THACB</name>
<reference evidence="5 6" key="1">
    <citation type="journal article" date="2013" name="J. Biotechnol.">
        <title>Establishment and interpretation of the genome sequence of the phytopathogenic fungus Rhizoctonia solani AG1-IB isolate 7/3/14.</title>
        <authorList>
            <person name="Wibberg D.W."/>
            <person name="Jelonek L.J."/>
            <person name="Rupp O.R."/>
            <person name="Hennig M.H."/>
            <person name="Eikmeyer F.E."/>
            <person name="Goesmann A.G."/>
            <person name="Hartmann A.H."/>
            <person name="Borriss R.B."/>
            <person name="Grosch R.G."/>
            <person name="Puehler A.P."/>
            <person name="Schlueter A.S."/>
        </authorList>
    </citation>
    <scope>NUCLEOTIDE SEQUENCE [LARGE SCALE GENOMIC DNA]</scope>
    <source>
        <strain evidence="6">AG1-IB / isolate 7/3/14</strain>
    </source>
</reference>
<protein>
    <recommendedName>
        <fullName evidence="7">NADH:flavin oxidoreductase/NADH oxidase N-terminal domain-containing protein</fullName>
    </recommendedName>
</protein>
<dbReference type="PANTHER" id="PTHR43656:SF5">
    <property type="entry name" value="NADH:FLAVIN OXIDOREDUCTASE_NADH OXIDASE N-TERMINAL DOMAIN-CONTAINING PROTEIN"/>
    <property type="match status" value="1"/>
</dbReference>
<gene>
    <name evidence="5" type="ORF">BN14_00010</name>
</gene>
<keyword evidence="4" id="KW-0560">Oxidoreductase</keyword>
<proteinExistence type="inferred from homology"/>
<dbReference type="AlphaFoldDB" id="M5BHZ6"/>
<dbReference type="SUPFAM" id="SSF51395">
    <property type="entry name" value="FMN-linked oxidoreductases"/>
    <property type="match status" value="1"/>
</dbReference>
<keyword evidence="2" id="KW-0285">Flavoprotein</keyword>
<dbReference type="PANTHER" id="PTHR43656">
    <property type="entry name" value="BINDING OXIDOREDUCTASE, PUTATIVE (AFU_ORTHOLOGUE AFUA_2G08260)-RELATED"/>
    <property type="match status" value="1"/>
</dbReference>
<sequence length="132" mass="14325">MVAAFTYPRESTRKREAHFIEFSERLRQQLTKTKVVLTGGFKTADGMAQAIDDGACDFVGLARTTAAEPRLGVSLLATRTTRARPSLIPDHIGLQIGAAFVQIKDIGEGRHPTDFARPEEATKFLAALGIVA</sequence>
<dbReference type="InterPro" id="IPR051799">
    <property type="entry name" value="NADH_flavin_oxidoreductase"/>
</dbReference>